<dbReference type="STRING" id="416943.SAMN05445871_4371"/>
<reference evidence="3" key="1">
    <citation type="submission" date="2016-10" db="EMBL/GenBank/DDBJ databases">
        <authorList>
            <person name="Varghese N."/>
            <person name="Submissions S."/>
        </authorList>
    </citation>
    <scope>NUCLEOTIDE SEQUENCE [LARGE SCALE GENOMIC DNA]</scope>
    <source>
        <strain evidence="3">LMG 26416</strain>
    </source>
</reference>
<dbReference type="AlphaFoldDB" id="A0A1H7VU02"/>
<evidence type="ECO:0000256" key="1">
    <source>
        <dbReference type="SAM" id="MobiDB-lite"/>
    </source>
</evidence>
<organism evidence="2 3">
    <name type="scientific">Paraburkholderia caballeronis</name>
    <dbReference type="NCBI Taxonomy" id="416943"/>
    <lineage>
        <taxon>Bacteria</taxon>
        <taxon>Pseudomonadati</taxon>
        <taxon>Pseudomonadota</taxon>
        <taxon>Betaproteobacteria</taxon>
        <taxon>Burkholderiales</taxon>
        <taxon>Burkholderiaceae</taxon>
        <taxon>Paraburkholderia</taxon>
    </lineage>
</organism>
<accession>A0A1H7VU02</accession>
<evidence type="ECO:0000313" key="2">
    <source>
        <dbReference type="EMBL" id="SEM12706.1"/>
    </source>
</evidence>
<evidence type="ECO:0000313" key="3">
    <source>
        <dbReference type="Proteomes" id="UP000199120"/>
    </source>
</evidence>
<sequence length="58" mass="6294">MNFGLLVSHLPRQLPEPLPPSDAGHVRSAATPAPSAPMHGGRSLADRWRRLKARVFAV</sequence>
<name>A0A1H7VU02_9BURK</name>
<feature type="region of interest" description="Disordered" evidence="1">
    <location>
        <begin position="1"/>
        <end position="44"/>
    </location>
</feature>
<protein>
    <submittedName>
        <fullName evidence="2">Uncharacterized protein</fullName>
    </submittedName>
</protein>
<dbReference type="EMBL" id="FOAJ01000027">
    <property type="protein sequence ID" value="SEM12706.1"/>
    <property type="molecule type" value="Genomic_DNA"/>
</dbReference>
<keyword evidence="3" id="KW-1185">Reference proteome</keyword>
<gene>
    <name evidence="2" type="ORF">SAMN05192542_12771</name>
</gene>
<dbReference type="RefSeq" id="WP_167627128.1">
    <property type="nucleotide sequence ID" value="NZ_FNSR01000002.1"/>
</dbReference>
<proteinExistence type="predicted"/>
<dbReference type="Proteomes" id="UP000199120">
    <property type="component" value="Unassembled WGS sequence"/>
</dbReference>